<organism evidence="4 5">
    <name type="scientific">Prymnesium parvum</name>
    <name type="common">Toxic golden alga</name>
    <dbReference type="NCBI Taxonomy" id="97485"/>
    <lineage>
        <taxon>Eukaryota</taxon>
        <taxon>Haptista</taxon>
        <taxon>Haptophyta</taxon>
        <taxon>Prymnesiophyceae</taxon>
        <taxon>Prymnesiales</taxon>
        <taxon>Prymnesiaceae</taxon>
        <taxon>Prymnesium</taxon>
    </lineage>
</organism>
<name>A0AB34K6C4_PRYPA</name>
<dbReference type="InterPro" id="IPR011990">
    <property type="entry name" value="TPR-like_helical_dom_sf"/>
</dbReference>
<dbReference type="GO" id="GO:0006620">
    <property type="term" value="P:post-translational protein targeting to endoplasmic reticulum membrane"/>
    <property type="evidence" value="ECO:0007669"/>
    <property type="project" value="TreeGrafter"/>
</dbReference>
<dbReference type="SMART" id="SM00028">
    <property type="entry name" value="TPR"/>
    <property type="match status" value="3"/>
</dbReference>
<dbReference type="AlphaFoldDB" id="A0AB34K6C4"/>
<comment type="caution">
    <text evidence="4">The sequence shown here is derived from an EMBL/GenBank/DDBJ whole genome shotgun (WGS) entry which is preliminary data.</text>
</comment>
<feature type="repeat" description="TPR" evidence="3">
    <location>
        <begin position="95"/>
        <end position="128"/>
    </location>
</feature>
<dbReference type="Proteomes" id="UP001515480">
    <property type="component" value="Unassembled WGS sequence"/>
</dbReference>
<keyword evidence="1" id="KW-0677">Repeat</keyword>
<accession>A0AB34K6C4</accession>
<dbReference type="InterPro" id="IPR019734">
    <property type="entry name" value="TPR_rpt"/>
</dbReference>
<sequence length="170" mass="18603">MAADAREQAAATCEEKRLKGNACFKDGKFKQAIKYYTTALGLAEDLADGRPVPKGEPTLVAQLACNRCMANLALGDHVAALRDAKTAIASAPGWPKSHFRHAKVLTARGAYMEAYGAFKQAWHLDPSNQELVVACQQAYERMVAHDKEKAQEYAERATQARDDARQPVVV</sequence>
<reference evidence="4 5" key="1">
    <citation type="journal article" date="2024" name="Science">
        <title>Giant polyketide synthase enzymes in the biosynthesis of giant marine polyether toxins.</title>
        <authorList>
            <person name="Fallon T.R."/>
            <person name="Shende V.V."/>
            <person name="Wierzbicki I.H."/>
            <person name="Pendleton A.L."/>
            <person name="Watervoot N.F."/>
            <person name="Auber R.P."/>
            <person name="Gonzalez D.J."/>
            <person name="Wisecaver J.H."/>
            <person name="Moore B.S."/>
        </authorList>
    </citation>
    <scope>NUCLEOTIDE SEQUENCE [LARGE SCALE GENOMIC DNA]</scope>
    <source>
        <strain evidence="4 5">12B1</strain>
    </source>
</reference>
<evidence type="ECO:0000313" key="4">
    <source>
        <dbReference type="EMBL" id="KAL1528551.1"/>
    </source>
</evidence>
<protein>
    <submittedName>
        <fullName evidence="4">Uncharacterized protein</fullName>
    </submittedName>
</protein>
<evidence type="ECO:0000256" key="3">
    <source>
        <dbReference type="PROSITE-ProRule" id="PRU00339"/>
    </source>
</evidence>
<keyword evidence="2 3" id="KW-0802">TPR repeat</keyword>
<gene>
    <name evidence="4" type="ORF">AB1Y20_009894</name>
</gene>
<keyword evidence="5" id="KW-1185">Reference proteome</keyword>
<proteinExistence type="predicted"/>
<dbReference type="EMBL" id="JBGBPQ010000002">
    <property type="protein sequence ID" value="KAL1528551.1"/>
    <property type="molecule type" value="Genomic_DNA"/>
</dbReference>
<dbReference type="InterPro" id="IPR047150">
    <property type="entry name" value="SGT"/>
</dbReference>
<dbReference type="GO" id="GO:0060090">
    <property type="term" value="F:molecular adaptor activity"/>
    <property type="evidence" value="ECO:0007669"/>
    <property type="project" value="TreeGrafter"/>
</dbReference>
<evidence type="ECO:0000256" key="1">
    <source>
        <dbReference type="ARBA" id="ARBA00022737"/>
    </source>
</evidence>
<dbReference type="Gene3D" id="1.25.40.10">
    <property type="entry name" value="Tetratricopeptide repeat domain"/>
    <property type="match status" value="1"/>
</dbReference>
<dbReference type="GO" id="GO:0072380">
    <property type="term" value="C:TRC complex"/>
    <property type="evidence" value="ECO:0007669"/>
    <property type="project" value="TreeGrafter"/>
</dbReference>
<evidence type="ECO:0000256" key="2">
    <source>
        <dbReference type="ARBA" id="ARBA00022803"/>
    </source>
</evidence>
<dbReference type="GO" id="GO:0016020">
    <property type="term" value="C:membrane"/>
    <property type="evidence" value="ECO:0007669"/>
    <property type="project" value="TreeGrafter"/>
</dbReference>
<dbReference type="PANTHER" id="PTHR45831:SF2">
    <property type="entry name" value="LD24721P"/>
    <property type="match status" value="1"/>
</dbReference>
<dbReference type="PROSITE" id="PS50005">
    <property type="entry name" value="TPR"/>
    <property type="match status" value="1"/>
</dbReference>
<dbReference type="PANTHER" id="PTHR45831">
    <property type="entry name" value="LD24721P"/>
    <property type="match status" value="1"/>
</dbReference>
<evidence type="ECO:0000313" key="5">
    <source>
        <dbReference type="Proteomes" id="UP001515480"/>
    </source>
</evidence>
<dbReference type="SUPFAM" id="SSF48452">
    <property type="entry name" value="TPR-like"/>
    <property type="match status" value="1"/>
</dbReference>